<dbReference type="AlphaFoldDB" id="A0A7J7FX62"/>
<accession>A0A7J7FX62</accession>
<name>A0A7J7FX62_CAMSI</name>
<feature type="repeat" description="WD" evidence="3">
    <location>
        <begin position="183"/>
        <end position="214"/>
    </location>
</feature>
<evidence type="ECO:0000256" key="2">
    <source>
        <dbReference type="ARBA" id="ARBA00022737"/>
    </source>
</evidence>
<dbReference type="InterPro" id="IPR019775">
    <property type="entry name" value="WD40_repeat_CS"/>
</dbReference>
<sequence>MESIGPITCTKDGTYIVGGAPSGNAYVWEISNGRLVRTWCAHHKLMTCLTFSSHDSFLISGSEDGMIIIWPMIGRDRLLDCAFNTKFFIRAFILYNGPINCIKWVKFNFFIKLPRWHMQGMGPGYWKTFTNSSFPLPITAIVVDPTHKKLFSGSADGTTFLNTLDFGVVEDTSIVLENEPTLLTGHDGSITALTFCELGLVSASEDCTACLWDVVNCVGNLIPSKVHSYSFITNLVVIPQLSLFPRMNHNHKTFNQFRVSMLDKYPKPANSSEGVLTYLPSSSSTDKGHCIASEFRTTDLLKQQILELEVLSLSLSLSLSWLGMIVVVIVVVIEQTGETTAATEMMVETRLESEAWATRMRKHVMEMNKHLQSRLLDMMQCRLLQQPSNVSLTTVKRKRKITNVVEQGKEHHHHLESQGS</sequence>
<dbReference type="InterPro" id="IPR015943">
    <property type="entry name" value="WD40/YVTN_repeat-like_dom_sf"/>
</dbReference>
<keyword evidence="2" id="KW-0677">Repeat</keyword>
<comment type="caution">
    <text evidence="5">The sequence shown here is derived from an EMBL/GenBank/DDBJ whole genome shotgun (WGS) entry which is preliminary data.</text>
</comment>
<keyword evidence="4" id="KW-1133">Transmembrane helix</keyword>
<dbReference type="EMBL" id="JACBKZ010000014">
    <property type="protein sequence ID" value="KAF5932980.1"/>
    <property type="molecule type" value="Genomic_DNA"/>
</dbReference>
<keyword evidence="4" id="KW-0472">Membrane</keyword>
<keyword evidence="4" id="KW-0812">Transmembrane</keyword>
<dbReference type="GO" id="GO:0006364">
    <property type="term" value="P:rRNA processing"/>
    <property type="evidence" value="ECO:0007669"/>
    <property type="project" value="TreeGrafter"/>
</dbReference>
<gene>
    <name evidence="5" type="ORF">HYC85_029151</name>
</gene>
<dbReference type="InterPro" id="IPR001680">
    <property type="entry name" value="WD40_rpt"/>
</dbReference>
<organism evidence="5 6">
    <name type="scientific">Camellia sinensis</name>
    <name type="common">Tea plant</name>
    <name type="synonym">Thea sinensis</name>
    <dbReference type="NCBI Taxonomy" id="4442"/>
    <lineage>
        <taxon>Eukaryota</taxon>
        <taxon>Viridiplantae</taxon>
        <taxon>Streptophyta</taxon>
        <taxon>Embryophyta</taxon>
        <taxon>Tracheophyta</taxon>
        <taxon>Spermatophyta</taxon>
        <taxon>Magnoliopsida</taxon>
        <taxon>eudicotyledons</taxon>
        <taxon>Gunneridae</taxon>
        <taxon>Pentapetalae</taxon>
        <taxon>asterids</taxon>
        <taxon>Ericales</taxon>
        <taxon>Theaceae</taxon>
        <taxon>Camellia</taxon>
    </lineage>
</organism>
<dbReference type="GO" id="GO:0006261">
    <property type="term" value="P:DNA-templated DNA replication"/>
    <property type="evidence" value="ECO:0007669"/>
    <property type="project" value="TreeGrafter"/>
</dbReference>
<evidence type="ECO:0000256" key="3">
    <source>
        <dbReference type="PROSITE-ProRule" id="PRU00221"/>
    </source>
</evidence>
<dbReference type="Proteomes" id="UP000593564">
    <property type="component" value="Unassembled WGS sequence"/>
</dbReference>
<protein>
    <recommendedName>
        <fullName evidence="7">Anaphase-promoting complex subunit 4 WD40 domain-containing protein</fullName>
    </recommendedName>
</protein>
<evidence type="ECO:0000256" key="1">
    <source>
        <dbReference type="ARBA" id="ARBA00022574"/>
    </source>
</evidence>
<dbReference type="GO" id="GO:0005656">
    <property type="term" value="C:nuclear pre-replicative complex"/>
    <property type="evidence" value="ECO:0007669"/>
    <property type="project" value="TreeGrafter"/>
</dbReference>
<dbReference type="PROSITE" id="PS50294">
    <property type="entry name" value="WD_REPEATS_REGION"/>
    <property type="match status" value="1"/>
</dbReference>
<proteinExistence type="predicted"/>
<evidence type="ECO:0000256" key="4">
    <source>
        <dbReference type="SAM" id="Phobius"/>
    </source>
</evidence>
<dbReference type="Pfam" id="PF00400">
    <property type="entry name" value="WD40"/>
    <property type="match status" value="3"/>
</dbReference>
<keyword evidence="1 3" id="KW-0853">WD repeat</keyword>
<evidence type="ECO:0008006" key="7">
    <source>
        <dbReference type="Google" id="ProtNLM"/>
    </source>
</evidence>
<dbReference type="PROSITE" id="PS00678">
    <property type="entry name" value="WD_REPEATS_1"/>
    <property type="match status" value="1"/>
</dbReference>
<dbReference type="Gene3D" id="2.130.10.10">
    <property type="entry name" value="YVTN repeat-like/Quinoprotein amine dehydrogenase"/>
    <property type="match status" value="2"/>
</dbReference>
<dbReference type="SUPFAM" id="SSF50978">
    <property type="entry name" value="WD40 repeat-like"/>
    <property type="match status" value="1"/>
</dbReference>
<keyword evidence="6" id="KW-1185">Reference proteome</keyword>
<dbReference type="PANTHER" id="PTHR18763">
    <property type="entry name" value="WD-REPEAT PROTEIN 18"/>
    <property type="match status" value="1"/>
</dbReference>
<evidence type="ECO:0000313" key="6">
    <source>
        <dbReference type="Proteomes" id="UP000593564"/>
    </source>
</evidence>
<dbReference type="InterPro" id="IPR036322">
    <property type="entry name" value="WD40_repeat_dom_sf"/>
</dbReference>
<evidence type="ECO:0000313" key="5">
    <source>
        <dbReference type="EMBL" id="KAF5932980.1"/>
    </source>
</evidence>
<dbReference type="InterPro" id="IPR045227">
    <property type="entry name" value="WDR18/Ipi3/RID3"/>
</dbReference>
<reference evidence="6" key="1">
    <citation type="journal article" date="2020" name="Nat. Commun.">
        <title>Genome assembly of wild tea tree DASZ reveals pedigree and selection history of tea varieties.</title>
        <authorList>
            <person name="Zhang W."/>
            <person name="Zhang Y."/>
            <person name="Qiu H."/>
            <person name="Guo Y."/>
            <person name="Wan H."/>
            <person name="Zhang X."/>
            <person name="Scossa F."/>
            <person name="Alseekh S."/>
            <person name="Zhang Q."/>
            <person name="Wang P."/>
            <person name="Xu L."/>
            <person name="Schmidt M.H."/>
            <person name="Jia X."/>
            <person name="Li D."/>
            <person name="Zhu A."/>
            <person name="Guo F."/>
            <person name="Chen W."/>
            <person name="Ni D."/>
            <person name="Usadel B."/>
            <person name="Fernie A.R."/>
            <person name="Wen W."/>
        </authorList>
    </citation>
    <scope>NUCLEOTIDE SEQUENCE [LARGE SCALE GENOMIC DNA]</scope>
    <source>
        <strain evidence="6">cv. G240</strain>
    </source>
</reference>
<dbReference type="SMART" id="SM00320">
    <property type="entry name" value="WD40"/>
    <property type="match status" value="3"/>
</dbReference>
<dbReference type="PANTHER" id="PTHR18763:SF4">
    <property type="entry name" value="PROTEIN ROOT INITIATION DEFECTIVE 3-LIKE"/>
    <property type="match status" value="1"/>
</dbReference>
<dbReference type="GO" id="GO:0120330">
    <property type="term" value="C:rixosome complex"/>
    <property type="evidence" value="ECO:0007669"/>
    <property type="project" value="TreeGrafter"/>
</dbReference>
<feature type="transmembrane region" description="Helical" evidence="4">
    <location>
        <begin position="310"/>
        <end position="333"/>
    </location>
</feature>
<feature type="repeat" description="WD" evidence="3">
    <location>
        <begin position="39"/>
        <end position="70"/>
    </location>
</feature>
<reference evidence="5 6" key="2">
    <citation type="submission" date="2020-07" db="EMBL/GenBank/DDBJ databases">
        <title>Genome assembly of wild tea tree DASZ reveals pedigree and selection history of tea varieties.</title>
        <authorList>
            <person name="Zhang W."/>
        </authorList>
    </citation>
    <scope>NUCLEOTIDE SEQUENCE [LARGE SCALE GENOMIC DNA]</scope>
    <source>
        <strain evidence="6">cv. G240</strain>
        <tissue evidence="5">Leaf</tissue>
    </source>
</reference>
<dbReference type="PROSITE" id="PS50082">
    <property type="entry name" value="WD_REPEATS_2"/>
    <property type="match status" value="2"/>
</dbReference>